<dbReference type="PANTHER" id="PTHR24403">
    <property type="entry name" value="ZINC FINGER PROTEIN"/>
    <property type="match status" value="1"/>
</dbReference>
<feature type="domain" description="C2H2-type" evidence="6">
    <location>
        <begin position="188"/>
        <end position="216"/>
    </location>
</feature>
<evidence type="ECO:0000256" key="5">
    <source>
        <dbReference type="PROSITE-ProRule" id="PRU00042"/>
    </source>
</evidence>
<sequence length="284" mass="33006">MGTVIGEKFTNQPVDTVGKIRVQTGLKVFNDEYSKSYNQEGQSEGCLREKNHTTLNENEEIIKIEENFTFMDEFIGDNQQGFVNLENSVKMEVVEESDCTARETFEAYIPSVPNERNIIDDGVRLKMVKYECSKCEYQVTEKSDLREHIESVHSNLKEFKCIHCDYTAIRRGLLLQHKNEVHLGVKNYKCTKCDYQTSRRSEFKIHTNSVHLNIRNHKCNICDFSTSRKYVLTKHLTTTHMKIKNHKCDYCDYQASQMDNLQKHVDSIHLGIKITTVGFVIISE</sequence>
<reference evidence="7 8" key="1">
    <citation type="journal article" date="2021" name="BMC Biol.">
        <title>Horizontally acquired antibacterial genes associated with adaptive radiation of ladybird beetles.</title>
        <authorList>
            <person name="Li H.S."/>
            <person name="Tang X.F."/>
            <person name="Huang Y.H."/>
            <person name="Xu Z.Y."/>
            <person name="Chen M.L."/>
            <person name="Du X.Y."/>
            <person name="Qiu B.Y."/>
            <person name="Chen P.T."/>
            <person name="Zhang W."/>
            <person name="Slipinski A."/>
            <person name="Escalona H.E."/>
            <person name="Waterhouse R.M."/>
            <person name="Zwick A."/>
            <person name="Pang H."/>
        </authorList>
    </citation>
    <scope>NUCLEOTIDE SEQUENCE [LARGE SCALE GENOMIC DNA]</scope>
    <source>
        <strain evidence="7">SYSU2018</strain>
    </source>
</reference>
<protein>
    <recommendedName>
        <fullName evidence="6">C2H2-type domain-containing protein</fullName>
    </recommendedName>
</protein>
<proteinExistence type="predicted"/>
<keyword evidence="4" id="KW-0862">Zinc</keyword>
<evidence type="ECO:0000256" key="2">
    <source>
        <dbReference type="ARBA" id="ARBA00022737"/>
    </source>
</evidence>
<dbReference type="Gene3D" id="3.30.160.60">
    <property type="entry name" value="Classic Zinc Finger"/>
    <property type="match status" value="3"/>
</dbReference>
<feature type="domain" description="C2H2-type" evidence="6">
    <location>
        <begin position="130"/>
        <end position="158"/>
    </location>
</feature>
<dbReference type="Proteomes" id="UP001516400">
    <property type="component" value="Unassembled WGS sequence"/>
</dbReference>
<organism evidence="7 8">
    <name type="scientific">Cryptolaemus montrouzieri</name>
    <dbReference type="NCBI Taxonomy" id="559131"/>
    <lineage>
        <taxon>Eukaryota</taxon>
        <taxon>Metazoa</taxon>
        <taxon>Ecdysozoa</taxon>
        <taxon>Arthropoda</taxon>
        <taxon>Hexapoda</taxon>
        <taxon>Insecta</taxon>
        <taxon>Pterygota</taxon>
        <taxon>Neoptera</taxon>
        <taxon>Endopterygota</taxon>
        <taxon>Coleoptera</taxon>
        <taxon>Polyphaga</taxon>
        <taxon>Cucujiformia</taxon>
        <taxon>Coccinelloidea</taxon>
        <taxon>Coccinellidae</taxon>
        <taxon>Scymninae</taxon>
        <taxon>Scymnini</taxon>
        <taxon>Cryptolaemus</taxon>
    </lineage>
</organism>
<name>A0ABD2NCL4_9CUCU</name>
<keyword evidence="1" id="KW-0479">Metal-binding</keyword>
<dbReference type="AlphaFoldDB" id="A0ABD2NCL4"/>
<keyword evidence="3 5" id="KW-0863">Zinc-finger</keyword>
<feature type="domain" description="C2H2-type" evidence="6">
    <location>
        <begin position="159"/>
        <end position="187"/>
    </location>
</feature>
<keyword evidence="2" id="KW-0677">Repeat</keyword>
<dbReference type="GO" id="GO:0008270">
    <property type="term" value="F:zinc ion binding"/>
    <property type="evidence" value="ECO:0007669"/>
    <property type="project" value="UniProtKB-KW"/>
</dbReference>
<feature type="domain" description="C2H2-type" evidence="6">
    <location>
        <begin position="246"/>
        <end position="274"/>
    </location>
</feature>
<dbReference type="InterPro" id="IPR013087">
    <property type="entry name" value="Znf_C2H2_type"/>
</dbReference>
<evidence type="ECO:0000313" key="7">
    <source>
        <dbReference type="EMBL" id="KAL3276140.1"/>
    </source>
</evidence>
<dbReference type="PROSITE" id="PS50157">
    <property type="entry name" value="ZINC_FINGER_C2H2_2"/>
    <property type="match status" value="4"/>
</dbReference>
<evidence type="ECO:0000313" key="8">
    <source>
        <dbReference type="Proteomes" id="UP001516400"/>
    </source>
</evidence>
<dbReference type="SUPFAM" id="SSF57667">
    <property type="entry name" value="beta-beta-alpha zinc fingers"/>
    <property type="match status" value="3"/>
</dbReference>
<dbReference type="Pfam" id="PF00096">
    <property type="entry name" value="zf-C2H2"/>
    <property type="match status" value="2"/>
</dbReference>
<evidence type="ECO:0000256" key="4">
    <source>
        <dbReference type="ARBA" id="ARBA00022833"/>
    </source>
</evidence>
<evidence type="ECO:0000259" key="6">
    <source>
        <dbReference type="PROSITE" id="PS50157"/>
    </source>
</evidence>
<dbReference type="EMBL" id="JABFTP020000083">
    <property type="protein sequence ID" value="KAL3276140.1"/>
    <property type="molecule type" value="Genomic_DNA"/>
</dbReference>
<keyword evidence="8" id="KW-1185">Reference proteome</keyword>
<evidence type="ECO:0000256" key="1">
    <source>
        <dbReference type="ARBA" id="ARBA00022723"/>
    </source>
</evidence>
<comment type="caution">
    <text evidence="7">The sequence shown here is derived from an EMBL/GenBank/DDBJ whole genome shotgun (WGS) entry which is preliminary data.</text>
</comment>
<gene>
    <name evidence="7" type="ORF">HHI36_020859</name>
</gene>
<dbReference type="SMART" id="SM00355">
    <property type="entry name" value="ZnF_C2H2"/>
    <property type="match status" value="5"/>
</dbReference>
<dbReference type="PANTHER" id="PTHR24403:SF67">
    <property type="entry name" value="FI01116P-RELATED"/>
    <property type="match status" value="1"/>
</dbReference>
<evidence type="ECO:0000256" key="3">
    <source>
        <dbReference type="ARBA" id="ARBA00022771"/>
    </source>
</evidence>
<dbReference type="InterPro" id="IPR050688">
    <property type="entry name" value="Zinc_finger/UBP_domain"/>
</dbReference>
<dbReference type="InterPro" id="IPR036236">
    <property type="entry name" value="Znf_C2H2_sf"/>
</dbReference>
<dbReference type="PROSITE" id="PS00028">
    <property type="entry name" value="ZINC_FINGER_C2H2_1"/>
    <property type="match status" value="1"/>
</dbReference>
<accession>A0ABD2NCL4</accession>